<dbReference type="CDD" id="cd00118">
    <property type="entry name" value="LysM"/>
    <property type="match status" value="1"/>
</dbReference>
<dbReference type="Proteomes" id="UP000028042">
    <property type="component" value="Unassembled WGS sequence"/>
</dbReference>
<dbReference type="EMBL" id="CP009268">
    <property type="protein sequence ID" value="AJA50335.1"/>
    <property type="molecule type" value="Genomic_DNA"/>
</dbReference>
<gene>
    <name evidence="2" type="ORF">CLPA_c02470</name>
    <name evidence="3" type="ORF">CP6013_02901</name>
</gene>
<evidence type="ECO:0000313" key="4">
    <source>
        <dbReference type="Proteomes" id="UP000028042"/>
    </source>
</evidence>
<protein>
    <submittedName>
        <fullName evidence="2">LysM domain-containing protein</fullName>
    </submittedName>
</protein>
<name>A0A0H3J0Y4_CLOPA</name>
<dbReference type="Gene3D" id="3.10.350.10">
    <property type="entry name" value="LysM domain"/>
    <property type="match status" value="1"/>
</dbReference>
<dbReference type="Pfam" id="PF12673">
    <property type="entry name" value="SipL"/>
    <property type="match status" value="3"/>
</dbReference>
<evidence type="ECO:0000313" key="2">
    <source>
        <dbReference type="EMBL" id="AJA50335.1"/>
    </source>
</evidence>
<dbReference type="Pfam" id="PF01476">
    <property type="entry name" value="LysM"/>
    <property type="match status" value="1"/>
</dbReference>
<dbReference type="SUPFAM" id="SSF54106">
    <property type="entry name" value="LysM domain"/>
    <property type="match status" value="1"/>
</dbReference>
<dbReference type="KEGG" id="cpae:CPAST_c02470"/>
<dbReference type="eggNOG" id="COG1388">
    <property type="taxonomic scope" value="Bacteria"/>
</dbReference>
<dbReference type="Proteomes" id="UP000030905">
    <property type="component" value="Chromosome"/>
</dbReference>
<proteinExistence type="predicted"/>
<sequence>MAIELVKENIEYEQLLGENTADTVVQEEYIIPDTQPDVLKILMVDAKPSITNTEVMQDKVYIEGQVQFDVIYLGKAEENTEICGVSYSAKFSNYVEIEGAAHKMISNADYDVEHINCNAVNERKISVEGIIKLRSEVYNKNELEIVKDVTGLGDVQFLRNPTSIDKVANNTSVDLVAKSHLQVPMENPQIGNILKYDVNIHKKQLKILEGKIGIEAFAQINVLYKGKDTADVFSLSDDVPLTQEVEVEDVNSTMNAYGEFTVDATECNIKEDDLGENRNIDIEALVKANIKIQSRENLDVIQDAYSPDLNLKIEKKDYEFNLVHGQGNTENIVKENLEIKEENAVPTEVILATGKVSVTDKKLVEDKLSIEGIVNVSVIYKINSEKDNLSSLNEDIPFTSTVDIPGAKIDMNSVAKVDLDNIEASIEANTIAIKAIVSVYGRVNYNSNKDFLINIVPLEGEKPKKKASVTIYTTQAGDTLWKIAKVYFTTVESIVDINGIENTDYVLPGQKLIIPGRAVI</sequence>
<reference evidence="3" key="2">
    <citation type="submission" date="2015-10" db="EMBL/GenBank/DDBJ databases">
        <title>Improved Draft Genome Sequence of Clostridium pasteurianum Strain ATCC 6013 (DSM 525) Using a Hybrid Next-Generation Sequencing Approach.</title>
        <authorList>
            <person name="Pyne M.E."/>
            <person name="Utturkar S.M."/>
            <person name="Brown S.D."/>
            <person name="Moo-Young M."/>
            <person name="Chung D.A."/>
            <person name="Chou P.C."/>
        </authorList>
    </citation>
    <scope>NUCLEOTIDE SEQUENCE</scope>
    <source>
        <strain evidence="3">ATCC 6013</strain>
    </source>
</reference>
<evidence type="ECO:0000313" key="5">
    <source>
        <dbReference type="Proteomes" id="UP000030905"/>
    </source>
</evidence>
<dbReference type="RefSeq" id="WP_003440657.1">
    <property type="nucleotide sequence ID" value="NZ_ANZB01000001.1"/>
</dbReference>
<dbReference type="PROSITE" id="PS51782">
    <property type="entry name" value="LYSM"/>
    <property type="match status" value="1"/>
</dbReference>
<dbReference type="InterPro" id="IPR018392">
    <property type="entry name" value="LysM"/>
</dbReference>
<dbReference type="PANTHER" id="PTHR33734">
    <property type="entry name" value="LYSM DOMAIN-CONTAINING GPI-ANCHORED PROTEIN 2"/>
    <property type="match status" value="1"/>
</dbReference>
<dbReference type="EMBL" id="JPGY02000001">
    <property type="protein sequence ID" value="KRU13653.1"/>
    <property type="molecule type" value="Genomic_DNA"/>
</dbReference>
<dbReference type="InterPro" id="IPR036779">
    <property type="entry name" value="LysM_dom_sf"/>
</dbReference>
<dbReference type="KEGG" id="cpat:CLPA_c02470"/>
<dbReference type="InterPro" id="IPR024300">
    <property type="entry name" value="SipL_SPOCS_dom"/>
</dbReference>
<dbReference type="GO" id="GO:0008932">
    <property type="term" value="F:lytic endotransglycosylase activity"/>
    <property type="evidence" value="ECO:0007669"/>
    <property type="project" value="TreeGrafter"/>
</dbReference>
<organism evidence="2 5">
    <name type="scientific">Clostridium pasteurianum DSM 525 = ATCC 6013</name>
    <dbReference type="NCBI Taxonomy" id="1262449"/>
    <lineage>
        <taxon>Bacteria</taxon>
        <taxon>Bacillati</taxon>
        <taxon>Bacillota</taxon>
        <taxon>Clostridia</taxon>
        <taxon>Eubacteriales</taxon>
        <taxon>Clostridiaceae</taxon>
        <taxon>Clostridium</taxon>
    </lineage>
</organism>
<evidence type="ECO:0000313" key="3">
    <source>
        <dbReference type="EMBL" id="KRU13653.1"/>
    </source>
</evidence>
<accession>A0A0H3J0Y4</accession>
<dbReference type="AlphaFoldDB" id="A0A0H3J0Y4"/>
<dbReference type="PATRIC" id="fig|1262449.3.peg.136"/>
<feature type="domain" description="LysM" evidence="1">
    <location>
        <begin position="470"/>
        <end position="514"/>
    </location>
</feature>
<reference evidence="3 4" key="3">
    <citation type="journal article" name="Genome Announc.">
        <title>Improved Draft Genome Sequence of Clostridium pasteurianum Strain ATCC 6013 (DSM 525) Using a Hybrid Next-Generation Sequencing Approach.</title>
        <authorList>
            <person name="Pyne M.E."/>
            <person name="Utturkar S."/>
            <person name="Brown S.D."/>
            <person name="Moo-Young M."/>
            <person name="Chung D.A."/>
            <person name="Chou C.P."/>
        </authorList>
    </citation>
    <scope>NUCLEOTIDE SEQUENCE [LARGE SCALE GENOMIC DNA]</scope>
    <source>
        <strain evidence="3 4">ATCC 6013</strain>
    </source>
</reference>
<dbReference type="SMART" id="SM00257">
    <property type="entry name" value="LysM"/>
    <property type="match status" value="1"/>
</dbReference>
<dbReference type="PANTHER" id="PTHR33734:SF22">
    <property type="entry name" value="MEMBRANE-BOUND LYTIC MUREIN TRANSGLYCOSYLASE D"/>
    <property type="match status" value="1"/>
</dbReference>
<reference evidence="2 5" key="1">
    <citation type="journal article" date="2015" name="Genome Announc.">
        <title>Complete Genome Sequence of the Nitrogen-Fixing and Solvent-Producing Clostridium pasteurianum DSM 525.</title>
        <authorList>
            <person name="Poehlein A."/>
            <person name="Grosse-Honebrink A."/>
            <person name="Zhang Y."/>
            <person name="Minton N.P."/>
            <person name="Daniel R."/>
        </authorList>
    </citation>
    <scope>NUCLEOTIDE SEQUENCE [LARGE SCALE GENOMIC DNA]</scope>
    <source>
        <strain evidence="2">DSM 525</strain>
        <strain evidence="5">DSM 525 / ATCC 6013</strain>
    </source>
</reference>
<keyword evidence="5" id="KW-1185">Reference proteome</keyword>
<dbReference type="GeneID" id="93072493"/>
<evidence type="ECO:0000259" key="1">
    <source>
        <dbReference type="PROSITE" id="PS51782"/>
    </source>
</evidence>